<protein>
    <submittedName>
        <fullName evidence="1">Uncharacterized protein</fullName>
    </submittedName>
</protein>
<evidence type="ECO:0000313" key="2">
    <source>
        <dbReference type="Proteomes" id="UP000002624"/>
    </source>
</evidence>
<evidence type="ECO:0000313" key="1">
    <source>
        <dbReference type="EMBL" id="EER45556.1"/>
    </source>
</evidence>
<organism evidence="1 2">
    <name type="scientific">Ajellomyces capsulatus (strain H143)</name>
    <name type="common">Darling's disease fungus</name>
    <name type="synonym">Histoplasma capsulatum</name>
    <dbReference type="NCBI Taxonomy" id="544712"/>
    <lineage>
        <taxon>Eukaryota</taxon>
        <taxon>Fungi</taxon>
        <taxon>Dikarya</taxon>
        <taxon>Ascomycota</taxon>
        <taxon>Pezizomycotina</taxon>
        <taxon>Eurotiomycetes</taxon>
        <taxon>Eurotiomycetidae</taxon>
        <taxon>Onygenales</taxon>
        <taxon>Ajellomycetaceae</taxon>
        <taxon>Histoplasma</taxon>
    </lineage>
</organism>
<gene>
    <name evidence="1" type="ORF">HCDG_01135</name>
</gene>
<dbReference type="EMBL" id="GG692419">
    <property type="protein sequence ID" value="EER45556.1"/>
    <property type="molecule type" value="Genomic_DNA"/>
</dbReference>
<reference evidence="2" key="1">
    <citation type="submission" date="2009-05" db="EMBL/GenBank/DDBJ databases">
        <title>The genome sequence of Ajellomyces capsulatus strain H143.</title>
        <authorList>
            <person name="Champion M."/>
            <person name="Cuomo C.A."/>
            <person name="Ma L.-J."/>
            <person name="Henn M.R."/>
            <person name="Sil A."/>
            <person name="Goldman B."/>
            <person name="Young S.K."/>
            <person name="Kodira C.D."/>
            <person name="Zeng Q."/>
            <person name="Koehrsen M."/>
            <person name="Alvarado L."/>
            <person name="Berlin A.M."/>
            <person name="Borenstein D."/>
            <person name="Chen Z."/>
            <person name="Engels R."/>
            <person name="Freedman E."/>
            <person name="Gellesch M."/>
            <person name="Goldberg J."/>
            <person name="Griggs A."/>
            <person name="Gujja S."/>
            <person name="Heiman D.I."/>
            <person name="Hepburn T.A."/>
            <person name="Howarth C."/>
            <person name="Jen D."/>
            <person name="Larson L."/>
            <person name="Lewis B."/>
            <person name="Mehta T."/>
            <person name="Park D."/>
            <person name="Pearson M."/>
            <person name="Roberts A."/>
            <person name="Saif S."/>
            <person name="Shea T.D."/>
            <person name="Shenoy N."/>
            <person name="Sisk P."/>
            <person name="Stolte C."/>
            <person name="Sykes S."/>
            <person name="Walk T."/>
            <person name="White J."/>
            <person name="Yandava C."/>
            <person name="Klein B."/>
            <person name="McEwen J.G."/>
            <person name="Puccia R."/>
            <person name="Goldman G.H."/>
            <person name="Felipe M.S."/>
            <person name="Nino-Vega G."/>
            <person name="San-Blas G."/>
            <person name="Taylor J.W."/>
            <person name="Mendoza L."/>
            <person name="Galagan J.E."/>
            <person name="Nusbaum C."/>
            <person name="Birren B.W."/>
        </authorList>
    </citation>
    <scope>NUCLEOTIDE SEQUENCE [LARGE SCALE GENOMIC DNA]</scope>
    <source>
        <strain evidence="2">H143</strain>
    </source>
</reference>
<accession>C6H353</accession>
<dbReference type="VEuPathDB" id="FungiDB:HCDG_01135"/>
<name>C6H353_AJECH</name>
<dbReference type="AlphaFoldDB" id="C6H353"/>
<dbReference type="HOGENOM" id="CLU_1578061_0_0_1"/>
<dbReference type="Proteomes" id="UP000002624">
    <property type="component" value="Unassembled WGS sequence"/>
</dbReference>
<sequence length="169" mass="18168">MPMLGHPASPRCGMHSAPVCSPADNYSCDDSSSGSKVSSRNGTGGFRRLAGGSEEFGMDGLNILVPIVSFHQLVVESTIMRRGIRESTIGLVYPPPNLGLFLERQEYPSDFTYAATEISIELLFLANIATATIIPLDNSIEIQVTATLDHGELGQYLDPEGNLVDNEVP</sequence>
<proteinExistence type="predicted"/>